<dbReference type="SUPFAM" id="SSF56300">
    <property type="entry name" value="Metallo-dependent phosphatases"/>
    <property type="match status" value="1"/>
</dbReference>
<dbReference type="PANTHER" id="PTHR31302:SF0">
    <property type="entry name" value="TRANSMEMBRANE PROTEIN WITH METALLOPHOSPHOESTERASE DOMAIN"/>
    <property type="match status" value="1"/>
</dbReference>
<reference evidence="2 3" key="1">
    <citation type="submission" date="2017-08" db="EMBL/GenBank/DDBJ databases">
        <title>Complete genome sequence of Gluconacetobacter saccharivorans CV1 isolated from Fermented Vinegar.</title>
        <authorList>
            <person name="Kim S.-Y."/>
        </authorList>
    </citation>
    <scope>NUCLEOTIDE SEQUENCE [LARGE SCALE GENOMIC DNA]</scope>
    <source>
        <strain evidence="2 3">CV1</strain>
    </source>
</reference>
<keyword evidence="3" id="KW-1185">Reference proteome</keyword>
<sequence>MSAVFVHVSDIHFGQERDHTIHIHNDVKLQLIEDAADVVAKLPAGVAQGILVTGDIAQSGNWQEYEEASRWLDELAGRIGCPIHRVQMVPGNHDLDRKKLSIGGSALLDYIRAGGQAEYEKVFANPSDRATLLARFEEVAPFVRTDLRVE</sequence>
<evidence type="ECO:0000313" key="3">
    <source>
        <dbReference type="Proteomes" id="UP000264120"/>
    </source>
</evidence>
<dbReference type="InterPro" id="IPR051158">
    <property type="entry name" value="Metallophosphoesterase_sf"/>
</dbReference>
<gene>
    <name evidence="2" type="ORF">CD178_01677</name>
</gene>
<dbReference type="Gene3D" id="3.60.21.10">
    <property type="match status" value="1"/>
</dbReference>
<dbReference type="PANTHER" id="PTHR31302">
    <property type="entry name" value="TRANSMEMBRANE PROTEIN WITH METALLOPHOSPHOESTERASE DOMAIN-RELATED"/>
    <property type="match status" value="1"/>
</dbReference>
<dbReference type="Pfam" id="PF00149">
    <property type="entry name" value="Metallophos"/>
    <property type="match status" value="1"/>
</dbReference>
<dbReference type="EMBL" id="CP023036">
    <property type="protein sequence ID" value="AXY22440.1"/>
    <property type="molecule type" value="Genomic_DNA"/>
</dbReference>
<organism evidence="2 3">
    <name type="scientific">Komagataeibacter saccharivorans</name>
    <dbReference type="NCBI Taxonomy" id="265959"/>
    <lineage>
        <taxon>Bacteria</taxon>
        <taxon>Pseudomonadati</taxon>
        <taxon>Pseudomonadota</taxon>
        <taxon>Alphaproteobacteria</taxon>
        <taxon>Acetobacterales</taxon>
        <taxon>Acetobacteraceae</taxon>
        <taxon>Komagataeibacter</taxon>
    </lineage>
</organism>
<dbReference type="Proteomes" id="UP000264120">
    <property type="component" value="Chromosome"/>
</dbReference>
<dbReference type="InterPro" id="IPR029052">
    <property type="entry name" value="Metallo-depent_PP-like"/>
</dbReference>
<dbReference type="InterPro" id="IPR004843">
    <property type="entry name" value="Calcineurin-like_PHP"/>
</dbReference>
<name>A0A347WC47_9PROT</name>
<evidence type="ECO:0000313" key="2">
    <source>
        <dbReference type="EMBL" id="AXY22440.1"/>
    </source>
</evidence>
<dbReference type="KEGG" id="ksc:CD178_01677"/>
<dbReference type="AlphaFoldDB" id="A0A347WC47"/>
<protein>
    <recommendedName>
        <fullName evidence="1">Calcineurin-like phosphoesterase domain-containing protein</fullName>
    </recommendedName>
</protein>
<dbReference type="RefSeq" id="WP_254057859.1">
    <property type="nucleotide sequence ID" value="NZ_CP023036.1"/>
</dbReference>
<evidence type="ECO:0000259" key="1">
    <source>
        <dbReference type="Pfam" id="PF00149"/>
    </source>
</evidence>
<dbReference type="GO" id="GO:0016787">
    <property type="term" value="F:hydrolase activity"/>
    <property type="evidence" value="ECO:0007669"/>
    <property type="project" value="InterPro"/>
</dbReference>
<feature type="domain" description="Calcineurin-like phosphoesterase" evidence="1">
    <location>
        <begin position="5"/>
        <end position="100"/>
    </location>
</feature>
<proteinExistence type="predicted"/>
<accession>A0A347WC47</accession>